<evidence type="ECO:0000313" key="2">
    <source>
        <dbReference type="Proteomes" id="UP001054945"/>
    </source>
</evidence>
<dbReference type="EMBL" id="BPLR01020872">
    <property type="protein sequence ID" value="GIX83493.1"/>
    <property type="molecule type" value="Genomic_DNA"/>
</dbReference>
<sequence length="245" mass="27331">MELWFAVLRKQAMLLLEGGPFSGLGCGIHPESVPMHTFAKYLFTALLPYDSELAYSVGLRAMRLPILEEHDDNEDVAMNPAINSAVLTRYPRWFTLGHIEVQQCALASTMLSAAKSDIVKLPTVLKSAQRNIHSSSQLFKLAQDAFRIAVPTDSGSRHPTLLDAAFQLGLQVMRMTLASLNWRRREMVRWLVTCATELGLEAVISIIQNWYQLFSPTEATGPVATTVMSHATVMRLNLTSDNKRN</sequence>
<protein>
    <submittedName>
        <fullName evidence="1">Zinc finger SWIM domain-containing protein 5</fullName>
    </submittedName>
</protein>
<proteinExistence type="predicted"/>
<accession>A0AAV4NI14</accession>
<name>A0AAV4NI14_CAEEX</name>
<organism evidence="1 2">
    <name type="scientific">Caerostris extrusa</name>
    <name type="common">Bark spider</name>
    <name type="synonym">Caerostris bankana</name>
    <dbReference type="NCBI Taxonomy" id="172846"/>
    <lineage>
        <taxon>Eukaryota</taxon>
        <taxon>Metazoa</taxon>
        <taxon>Ecdysozoa</taxon>
        <taxon>Arthropoda</taxon>
        <taxon>Chelicerata</taxon>
        <taxon>Arachnida</taxon>
        <taxon>Araneae</taxon>
        <taxon>Araneomorphae</taxon>
        <taxon>Entelegynae</taxon>
        <taxon>Araneoidea</taxon>
        <taxon>Araneidae</taxon>
        <taxon>Caerostris</taxon>
    </lineage>
</organism>
<dbReference type="Proteomes" id="UP001054945">
    <property type="component" value="Unassembled WGS sequence"/>
</dbReference>
<evidence type="ECO:0000313" key="1">
    <source>
        <dbReference type="EMBL" id="GIX83493.1"/>
    </source>
</evidence>
<keyword evidence="2" id="KW-1185">Reference proteome</keyword>
<dbReference type="AlphaFoldDB" id="A0AAV4NI14"/>
<gene>
    <name evidence="1" type="primary">ZSWIM5</name>
    <name evidence="1" type="ORF">CEXT_112211</name>
</gene>
<comment type="caution">
    <text evidence="1">The sequence shown here is derived from an EMBL/GenBank/DDBJ whole genome shotgun (WGS) entry which is preliminary data.</text>
</comment>
<reference evidence="1 2" key="1">
    <citation type="submission" date="2021-06" db="EMBL/GenBank/DDBJ databases">
        <title>Caerostris extrusa draft genome.</title>
        <authorList>
            <person name="Kono N."/>
            <person name="Arakawa K."/>
        </authorList>
    </citation>
    <scope>NUCLEOTIDE SEQUENCE [LARGE SCALE GENOMIC DNA]</scope>
</reference>
<dbReference type="PANTHER" id="PTHR22619:SF0">
    <property type="entry name" value="ZINC FINGER SWIM DOMAIN-CONTAINING PROTEIN 6-LIKE PROTEIN"/>
    <property type="match status" value="1"/>
</dbReference>
<dbReference type="PANTHER" id="PTHR22619">
    <property type="entry name" value="ZINC FINGER SWIM DOMAIN CONTAINING PROTEIN 4, 5, 6"/>
    <property type="match status" value="1"/>
</dbReference>
<dbReference type="GO" id="GO:0031462">
    <property type="term" value="C:Cul2-RING ubiquitin ligase complex"/>
    <property type="evidence" value="ECO:0007669"/>
    <property type="project" value="TreeGrafter"/>
</dbReference>